<dbReference type="Pfam" id="PF14559">
    <property type="entry name" value="TPR_19"/>
    <property type="match status" value="1"/>
</dbReference>
<dbReference type="RefSeq" id="XP_022141263.1">
    <property type="nucleotide sequence ID" value="XM_022285571.1"/>
</dbReference>
<feature type="repeat" description="TPR" evidence="6">
    <location>
        <begin position="36"/>
        <end position="69"/>
    </location>
</feature>
<evidence type="ECO:0000259" key="8">
    <source>
        <dbReference type="PROSITE" id="PS51048"/>
    </source>
</evidence>
<dbReference type="FunFam" id="2.60.40.790:FF:000041">
    <property type="entry name" value="Protein SGT1 homolog A"/>
    <property type="match status" value="1"/>
</dbReference>
<dbReference type="PROSITE" id="PS51203">
    <property type="entry name" value="CS"/>
    <property type="match status" value="1"/>
</dbReference>
<evidence type="ECO:0000256" key="7">
    <source>
        <dbReference type="SAM" id="MobiDB-lite"/>
    </source>
</evidence>
<name>A0A6J1CJZ5_MOMCH</name>
<feature type="region of interest" description="Disordered" evidence="7">
    <location>
        <begin position="261"/>
        <end position="280"/>
    </location>
</feature>
<accession>A0A6J1CJZ5</accession>
<dbReference type="SUPFAM" id="SSF48452">
    <property type="entry name" value="TPR-like"/>
    <property type="match status" value="1"/>
</dbReference>
<keyword evidence="3 6" id="KW-0802">TPR repeat</keyword>
<dbReference type="InterPro" id="IPR007699">
    <property type="entry name" value="SGS_dom"/>
</dbReference>
<organism evidence="10 11">
    <name type="scientific">Momordica charantia</name>
    <name type="common">Bitter gourd</name>
    <name type="synonym">Balsam pear</name>
    <dbReference type="NCBI Taxonomy" id="3673"/>
    <lineage>
        <taxon>Eukaryota</taxon>
        <taxon>Viridiplantae</taxon>
        <taxon>Streptophyta</taxon>
        <taxon>Embryophyta</taxon>
        <taxon>Tracheophyta</taxon>
        <taxon>Spermatophyta</taxon>
        <taxon>Magnoliopsida</taxon>
        <taxon>eudicotyledons</taxon>
        <taxon>Gunneridae</taxon>
        <taxon>Pentapetalae</taxon>
        <taxon>rosids</taxon>
        <taxon>fabids</taxon>
        <taxon>Cucurbitales</taxon>
        <taxon>Cucurbitaceae</taxon>
        <taxon>Momordiceae</taxon>
        <taxon>Momordica</taxon>
    </lineage>
</organism>
<dbReference type="Proteomes" id="UP000504603">
    <property type="component" value="Unplaced"/>
</dbReference>
<dbReference type="GO" id="GO:0006950">
    <property type="term" value="P:response to stress"/>
    <property type="evidence" value="ECO:0007669"/>
    <property type="project" value="UniProtKB-ARBA"/>
</dbReference>
<dbReference type="GeneID" id="111011704"/>
<evidence type="ECO:0000256" key="2">
    <source>
        <dbReference type="ARBA" id="ARBA00022737"/>
    </source>
</evidence>
<dbReference type="GO" id="GO:0051087">
    <property type="term" value="F:protein-folding chaperone binding"/>
    <property type="evidence" value="ECO:0007669"/>
    <property type="project" value="InterPro"/>
</dbReference>
<dbReference type="FunFam" id="1.25.40.10:FF:000778">
    <property type="entry name" value="Protein SGT1 homolog"/>
    <property type="match status" value="1"/>
</dbReference>
<dbReference type="PROSITE" id="PS51048">
    <property type="entry name" value="SGS"/>
    <property type="match status" value="1"/>
</dbReference>
<protein>
    <recommendedName>
        <fullName evidence="4">Protein SGT1 homolog</fullName>
    </recommendedName>
    <alternativeName>
        <fullName evidence="5">Suppressor of G2 allele of SKP1 homolog</fullName>
    </alternativeName>
</protein>
<dbReference type="Pfam" id="PF05002">
    <property type="entry name" value="SGS"/>
    <property type="match status" value="1"/>
</dbReference>
<dbReference type="PANTHER" id="PTHR45862">
    <property type="entry name" value="PROTEIN SGT1 HOMOLOG"/>
    <property type="match status" value="1"/>
</dbReference>
<feature type="domain" description="CS" evidence="9">
    <location>
        <begin position="158"/>
        <end position="247"/>
    </location>
</feature>
<dbReference type="InterPro" id="IPR011990">
    <property type="entry name" value="TPR-like_helical_dom_sf"/>
</dbReference>
<comment type="similarity">
    <text evidence="1">Belongs to the SGT1 family.</text>
</comment>
<evidence type="ECO:0000256" key="4">
    <source>
        <dbReference type="ARBA" id="ARBA00069423"/>
    </source>
</evidence>
<evidence type="ECO:0000256" key="5">
    <source>
        <dbReference type="ARBA" id="ARBA00075471"/>
    </source>
</evidence>
<reference evidence="11" key="1">
    <citation type="submission" date="2025-08" db="UniProtKB">
        <authorList>
            <consortium name="RefSeq"/>
        </authorList>
    </citation>
    <scope>IDENTIFICATION</scope>
    <source>
        <strain evidence="11">OHB3-1</strain>
    </source>
</reference>
<dbReference type="AlphaFoldDB" id="A0A6J1CJZ5"/>
<dbReference type="InterPro" id="IPR007052">
    <property type="entry name" value="CS_dom"/>
</dbReference>
<dbReference type="InterPro" id="IPR044563">
    <property type="entry name" value="Sgt1-like"/>
</dbReference>
<proteinExistence type="inferred from homology"/>
<dbReference type="Gene3D" id="2.60.40.790">
    <property type="match status" value="1"/>
</dbReference>
<dbReference type="SMART" id="SM00028">
    <property type="entry name" value="TPR"/>
    <property type="match status" value="3"/>
</dbReference>
<dbReference type="InterPro" id="IPR008978">
    <property type="entry name" value="HSP20-like_chaperone"/>
</dbReference>
<sequence>MASDLEVKAKEAFFDDHFELSVELYTQAIALSPKKAELYVDRAQANIKLGHYTEAVADANKAIELDPSNSKAYLRKGTACMKLEEYQTAKIALETGSALASGDSRFANLIKECEKHIAEEMGDLPQESVEKTVQETVLPTNDVEPVSDQSHQVATEAKPKFRHEFYQKPEEVVVTIFAKGIPAGNVAVDFGEQILSVTIDLPDEDAYRLQTRLFGKIIREKCKFFVLSTKIEIRLAKAEKIHWTTLEFCKENRITQTINVPASGSQRPAYPSSKPKKDWDKIEAEVKKEEKDEKLDGDAALNRFFRDIYKDADEDTRRAMQKSFVESNGTVLSTNWKEVGSKKVEGSPPDGMELKKW</sequence>
<feature type="domain" description="SGS" evidence="8">
    <location>
        <begin position="269"/>
        <end position="357"/>
    </location>
</feature>
<dbReference type="Pfam" id="PF04969">
    <property type="entry name" value="CS"/>
    <property type="match status" value="1"/>
</dbReference>
<keyword evidence="10" id="KW-1185">Reference proteome</keyword>
<dbReference type="KEGG" id="mcha:111011704"/>
<keyword evidence="2" id="KW-0677">Repeat</keyword>
<dbReference type="PROSITE" id="PS50005">
    <property type="entry name" value="TPR"/>
    <property type="match status" value="1"/>
</dbReference>
<dbReference type="CDD" id="cd06466">
    <property type="entry name" value="p23_CS_SGT1_like"/>
    <property type="match status" value="1"/>
</dbReference>
<evidence type="ECO:0000313" key="11">
    <source>
        <dbReference type="RefSeq" id="XP_022141263.1"/>
    </source>
</evidence>
<dbReference type="SUPFAM" id="SSF49764">
    <property type="entry name" value="HSP20-like chaperones"/>
    <property type="match status" value="1"/>
</dbReference>
<dbReference type="Gene3D" id="1.25.40.10">
    <property type="entry name" value="Tetratricopeptide repeat domain"/>
    <property type="match status" value="1"/>
</dbReference>
<evidence type="ECO:0000256" key="1">
    <source>
        <dbReference type="ARBA" id="ARBA00008509"/>
    </source>
</evidence>
<gene>
    <name evidence="11" type="primary">LOC111011704</name>
</gene>
<evidence type="ECO:0000256" key="6">
    <source>
        <dbReference type="PROSITE-ProRule" id="PRU00339"/>
    </source>
</evidence>
<evidence type="ECO:0000313" key="10">
    <source>
        <dbReference type="Proteomes" id="UP000504603"/>
    </source>
</evidence>
<feature type="region of interest" description="Disordered" evidence="7">
    <location>
        <begin position="338"/>
        <end position="357"/>
    </location>
</feature>
<evidence type="ECO:0000259" key="9">
    <source>
        <dbReference type="PROSITE" id="PS51203"/>
    </source>
</evidence>
<evidence type="ECO:0000256" key="3">
    <source>
        <dbReference type="ARBA" id="ARBA00022803"/>
    </source>
</evidence>
<dbReference type="OrthoDB" id="1898560at2759"/>
<dbReference type="InterPro" id="IPR019734">
    <property type="entry name" value="TPR_rpt"/>
</dbReference>